<dbReference type="EMBL" id="CP034550">
    <property type="protein sequence ID" value="QFZ24093.1"/>
    <property type="molecule type" value="Genomic_DNA"/>
</dbReference>
<dbReference type="Proteomes" id="UP000325787">
    <property type="component" value="Chromosome"/>
</dbReference>
<dbReference type="KEGG" id="ssyi:EKG83_08000"/>
<gene>
    <name evidence="2" type="ORF">EKG83_08000</name>
</gene>
<sequence>MRLAELSADALGDLAKVDVPQSLRAVARFAPTKRARLGSGALVAGLRSSTNFRAAVVEWLQRNRPAALEVTAPDPVAAGAAAVLQGEEVANHFIELVTRRAADAALRAERDAAVQRAERLELELERLRAERAEVDGAADKVRQAAEVELERLRKRLREQGVRLREAKDRAESAAAEVERVRAAAEVEVRRLTAERDRERERAENERTKAQRAEADAEVARQSAKEARQADEVRLALLVDTLDGAVNGLRRELALGGAGPRPADLVRGASAAQGAVGRVEDPAALDRLLALPAVHLIVDGYNVTKTGYPELSLSDQRDRLVHQLAVLAARTGAEVTLVFDGAGVVAVPTSGPRGVRVLFSDPGVLADDVIRALVTAEPEGRPVVVVTSDRAVADSVRRRGAHPVPSAVLLARLGRV</sequence>
<dbReference type="InterPro" id="IPR010298">
    <property type="entry name" value="YacP-like"/>
</dbReference>
<dbReference type="PANTHER" id="PTHR34547:SF1">
    <property type="entry name" value="YACP-LIKE NYN DOMAIN PROTEIN"/>
    <property type="match status" value="1"/>
</dbReference>
<dbReference type="PANTHER" id="PTHR34547">
    <property type="entry name" value="YACP-LIKE NYN DOMAIN PROTEIN"/>
    <property type="match status" value="1"/>
</dbReference>
<dbReference type="Pfam" id="PF05991">
    <property type="entry name" value="NYN_YacP"/>
    <property type="match status" value="1"/>
</dbReference>
<dbReference type="AlphaFoldDB" id="A0A5Q0HE38"/>
<dbReference type="OrthoDB" id="5145920at2"/>
<feature type="region of interest" description="Disordered" evidence="1">
    <location>
        <begin position="193"/>
        <end position="216"/>
    </location>
</feature>
<protein>
    <submittedName>
        <fullName evidence="2">RNA-binding protein</fullName>
    </submittedName>
</protein>
<name>A0A5Q0HE38_SACSY</name>
<evidence type="ECO:0000313" key="3">
    <source>
        <dbReference type="Proteomes" id="UP000325787"/>
    </source>
</evidence>
<proteinExistence type="predicted"/>
<evidence type="ECO:0000313" key="2">
    <source>
        <dbReference type="EMBL" id="QFZ24093.1"/>
    </source>
</evidence>
<dbReference type="RefSeq" id="WP_084715947.1">
    <property type="nucleotide sequence ID" value="NZ_CP034550.1"/>
</dbReference>
<evidence type="ECO:0000256" key="1">
    <source>
        <dbReference type="SAM" id="MobiDB-lite"/>
    </source>
</evidence>
<reference evidence="3" key="1">
    <citation type="journal article" date="2021" name="Curr. Microbiol.">
        <title>Complete genome of nocamycin-producing strain Saccharothrix syringae NRRL B-16468 reveals the biosynthetic potential for secondary metabolites.</title>
        <authorList>
            <person name="Mo X."/>
            <person name="Yang S."/>
        </authorList>
    </citation>
    <scope>NUCLEOTIDE SEQUENCE [LARGE SCALE GENOMIC DNA]</scope>
    <source>
        <strain evidence="3">ATCC 51364 / DSM 43886 / JCM 6844 / KCTC 9398 / NBRC 14523 / NRRL B-16468 / INA 2240</strain>
    </source>
</reference>
<organism evidence="2 3">
    <name type="scientific">Saccharothrix syringae</name>
    <name type="common">Nocardiopsis syringae</name>
    <dbReference type="NCBI Taxonomy" id="103733"/>
    <lineage>
        <taxon>Bacteria</taxon>
        <taxon>Bacillati</taxon>
        <taxon>Actinomycetota</taxon>
        <taxon>Actinomycetes</taxon>
        <taxon>Pseudonocardiales</taxon>
        <taxon>Pseudonocardiaceae</taxon>
        <taxon>Saccharothrix</taxon>
    </lineage>
</organism>
<accession>A0A5Q0HE38</accession>
<keyword evidence="3" id="KW-1185">Reference proteome</keyword>